<dbReference type="EMBL" id="MCFK01004598">
    <property type="protein sequence ID" value="RKF60983.1"/>
    <property type="molecule type" value="Genomic_DNA"/>
</dbReference>
<dbReference type="AlphaFoldDB" id="A0A420HU76"/>
<accession>A0A420HU76</accession>
<organism evidence="2 3">
    <name type="scientific">Erysiphe neolycopersici</name>
    <dbReference type="NCBI Taxonomy" id="212602"/>
    <lineage>
        <taxon>Eukaryota</taxon>
        <taxon>Fungi</taxon>
        <taxon>Dikarya</taxon>
        <taxon>Ascomycota</taxon>
        <taxon>Pezizomycotina</taxon>
        <taxon>Leotiomycetes</taxon>
        <taxon>Erysiphales</taxon>
        <taxon>Erysiphaceae</taxon>
        <taxon>Erysiphe</taxon>
    </lineage>
</organism>
<name>A0A420HU76_9PEZI</name>
<reference evidence="2 3" key="1">
    <citation type="journal article" date="2018" name="BMC Genomics">
        <title>Comparative genome analyses reveal sequence features reflecting distinct modes of host-adaptation between dicot and monocot powdery mildew.</title>
        <authorList>
            <person name="Wu Y."/>
            <person name="Ma X."/>
            <person name="Pan Z."/>
            <person name="Kale S.D."/>
            <person name="Song Y."/>
            <person name="King H."/>
            <person name="Zhang Q."/>
            <person name="Presley C."/>
            <person name="Deng X."/>
            <person name="Wei C.I."/>
            <person name="Xiao S."/>
        </authorList>
    </citation>
    <scope>NUCLEOTIDE SEQUENCE [LARGE SCALE GENOMIC DNA]</scope>
    <source>
        <strain evidence="2">UMSG2</strain>
    </source>
</reference>
<feature type="compositionally biased region" description="Low complexity" evidence="1">
    <location>
        <begin position="35"/>
        <end position="55"/>
    </location>
</feature>
<sequence>QPPEQPDYTQTLQYIQTQDSNKKPLIDQPLIVQNQNSETFQTTQQSSNQPTQISPQTPPIPDITWELTHKLPDPLNGETQSSCDSGYESDYQNNQDDFDNSGNELDYQESQYESDKESVNLEHLPASISSSYSQQQNSETDFQQPQHEFIMTGWEDPIRQQAGNKRKRSPNRSITPVEKLIADTEHDNSDTEYDRIITGWDPIQPTKRHKRAHSPEVEAYTTERGRQVKKVNYYQSHHGLAVQPSTDPKTWQEAM</sequence>
<feature type="non-terminal residue" evidence="2">
    <location>
        <position position="1"/>
    </location>
</feature>
<feature type="compositionally biased region" description="Basic and acidic residues" evidence="1">
    <location>
        <begin position="213"/>
        <end position="224"/>
    </location>
</feature>
<evidence type="ECO:0000313" key="3">
    <source>
        <dbReference type="Proteomes" id="UP000286134"/>
    </source>
</evidence>
<dbReference type="STRING" id="212602.A0A420HU76"/>
<dbReference type="OrthoDB" id="413361at2759"/>
<feature type="region of interest" description="Disordered" evidence="1">
    <location>
        <begin position="35"/>
        <end position="186"/>
    </location>
</feature>
<feature type="compositionally biased region" description="Low complexity" evidence="1">
    <location>
        <begin position="127"/>
        <end position="138"/>
    </location>
</feature>
<gene>
    <name evidence="2" type="ORF">OnM2_045099</name>
</gene>
<evidence type="ECO:0000313" key="2">
    <source>
        <dbReference type="EMBL" id="RKF60983.1"/>
    </source>
</evidence>
<feature type="region of interest" description="Disordered" evidence="1">
    <location>
        <begin position="204"/>
        <end position="224"/>
    </location>
</feature>
<dbReference type="Proteomes" id="UP000286134">
    <property type="component" value="Unassembled WGS sequence"/>
</dbReference>
<feature type="compositionally biased region" description="Polar residues" evidence="1">
    <location>
        <begin position="77"/>
        <end position="111"/>
    </location>
</feature>
<evidence type="ECO:0000256" key="1">
    <source>
        <dbReference type="SAM" id="MobiDB-lite"/>
    </source>
</evidence>
<proteinExistence type="predicted"/>
<comment type="caution">
    <text evidence="2">The sequence shown here is derived from an EMBL/GenBank/DDBJ whole genome shotgun (WGS) entry which is preliminary data.</text>
</comment>
<keyword evidence="3" id="KW-1185">Reference proteome</keyword>
<protein>
    <submittedName>
        <fullName evidence="2">Uncharacterized protein</fullName>
    </submittedName>
</protein>